<dbReference type="CDD" id="cd01898">
    <property type="entry name" value="Obg"/>
    <property type="match status" value="1"/>
</dbReference>
<dbReference type="SUPFAM" id="SSF110324">
    <property type="entry name" value="Ribosomal L27 protein-like"/>
    <property type="match status" value="1"/>
</dbReference>
<dbReference type="SUPFAM" id="SSF82051">
    <property type="entry name" value="Obg GTP-binding protein N-terminal domain"/>
    <property type="match status" value="1"/>
</dbReference>
<feature type="compositionally biased region" description="Basic and acidic residues" evidence="7">
    <location>
        <begin position="49"/>
        <end position="71"/>
    </location>
</feature>
<dbReference type="InterPro" id="IPR027417">
    <property type="entry name" value="P-loop_NTPase"/>
</dbReference>
<feature type="region of interest" description="Disordered" evidence="7">
    <location>
        <begin position="30"/>
        <end position="72"/>
    </location>
</feature>
<evidence type="ECO:0000259" key="10">
    <source>
        <dbReference type="PROSITE" id="PS51883"/>
    </source>
</evidence>
<dbReference type="FunFam" id="2.70.210.12:FF:000001">
    <property type="entry name" value="GTPase Obg"/>
    <property type="match status" value="1"/>
</dbReference>
<evidence type="ECO:0000256" key="4">
    <source>
        <dbReference type="ARBA" id="ARBA00022980"/>
    </source>
</evidence>
<dbReference type="NCBIfam" id="NF008956">
    <property type="entry name" value="PRK12299.1"/>
    <property type="match status" value="1"/>
</dbReference>
<feature type="signal peptide" evidence="8">
    <location>
        <begin position="1"/>
        <end position="27"/>
    </location>
</feature>
<proteinExistence type="inferred from homology"/>
<feature type="domain" description="Obg" evidence="10">
    <location>
        <begin position="453"/>
        <end position="611"/>
    </location>
</feature>
<dbReference type="EMBL" id="CAMXCT030000001">
    <property type="protein sequence ID" value="CAL4759293.1"/>
    <property type="molecule type" value="Genomic_DNA"/>
</dbReference>
<dbReference type="InterPro" id="IPR006073">
    <property type="entry name" value="GTP-bd"/>
</dbReference>
<dbReference type="GO" id="GO:0003924">
    <property type="term" value="F:GTPase activity"/>
    <property type="evidence" value="ECO:0007669"/>
    <property type="project" value="InterPro"/>
</dbReference>
<dbReference type="PROSITE" id="PS00905">
    <property type="entry name" value="GTP1_OBG"/>
    <property type="match status" value="1"/>
</dbReference>
<organism evidence="11">
    <name type="scientific">Cladocopium goreaui</name>
    <dbReference type="NCBI Taxonomy" id="2562237"/>
    <lineage>
        <taxon>Eukaryota</taxon>
        <taxon>Sar</taxon>
        <taxon>Alveolata</taxon>
        <taxon>Dinophyceae</taxon>
        <taxon>Suessiales</taxon>
        <taxon>Symbiodiniaceae</taxon>
        <taxon>Cladocopium</taxon>
    </lineage>
</organism>
<keyword evidence="6" id="KW-0687">Ribonucleoprotein</keyword>
<dbReference type="GO" id="GO:0000287">
    <property type="term" value="F:magnesium ion binding"/>
    <property type="evidence" value="ECO:0007669"/>
    <property type="project" value="InterPro"/>
</dbReference>
<keyword evidence="3" id="KW-0547">Nucleotide-binding</keyword>
<dbReference type="Gene3D" id="3.40.50.300">
    <property type="entry name" value="P-loop containing nucleotide triphosphate hydrolases"/>
    <property type="match status" value="1"/>
</dbReference>
<dbReference type="Proteomes" id="UP001152797">
    <property type="component" value="Unassembled WGS sequence"/>
</dbReference>
<evidence type="ECO:0000256" key="1">
    <source>
        <dbReference type="ARBA" id="ARBA00007699"/>
    </source>
</evidence>
<dbReference type="InterPro" id="IPR006074">
    <property type="entry name" value="GTP1-OBG_CS"/>
</dbReference>
<sequence length="785" mass="87456">MHISVRLLSTFGLLATLVVVQPQMAVAQVESSLVSPTPRRTAEPAARLVRQENRDTPPADLKPSEDPRSQDPARGLYRVLVTIDPDQQVEESYSRHDIVELLAVDQTFDWAQNIRFQHDIWSLEFSFKPMRMIEVDVPQASGKMRKKQVWYMIYRVVNYGDTPVPDFTPIFELVSDVKDDQGRFKRYMDRLIPVANEPIAEREHFPHGILNSVEISGEIPVSERPATGEDGQTAGPGVMNPVWGVATWEDVDPRTDRFLVYVRGLTNAYRWEDAPEGRRMTHKTLKLKFWRPGDDLHQHEREFHFGEPGAVDYEWVYRRFIGRGILTEIIVMAHKKGQGSSRNGRDSNAQRRGVKRFGGEKVEPGHIIVRQVGNRFHAGKGVGQGKDYTLFALVDGYVKFDRKGRRVNVVDQTLAPNRDNFKGRVEFDRSLFLFTDPFFVRTAEEPLTQVGPTMFVDRAKIHVAGGKGGDGCVSFRREKYVPRGGPNGGDGGDGGSVIIEAVAGVNSLAELAHKHHWNARSGEQGRGDNCHGKSAEDLIIKVPPGTVVYDERGMFRLKDLANAGDSVTAAKGGKGGKGNTRFKSSTNRVPREFTPGEPSEERTLILELKVIADVGLIGKPNAGKSTLLSRLSRARPEIADYPFTTKFPNLGQVQIDFDRAFIMADIPGLIEGAHAGVGLGHEFLRHVERTRVLVHLVEPQPMDETDPLENYRAVRNELNQYDVDLADRPEIVVVSKGELPEADKTVDRLSAELGNPVLKLSAVTGEGLDKLLNAVSEKLAQCANP</sequence>
<dbReference type="InterPro" id="IPR006169">
    <property type="entry name" value="GTP1_OBG_dom"/>
</dbReference>
<evidence type="ECO:0000313" key="12">
    <source>
        <dbReference type="EMBL" id="CAL1125356.1"/>
    </source>
</evidence>
<feature type="chain" id="PRO_5043269470" evidence="8">
    <location>
        <begin position="28"/>
        <end position="785"/>
    </location>
</feature>
<dbReference type="GO" id="GO:0003735">
    <property type="term" value="F:structural constituent of ribosome"/>
    <property type="evidence" value="ECO:0007669"/>
    <property type="project" value="InterPro"/>
</dbReference>
<dbReference type="PROSITE" id="PS51883">
    <property type="entry name" value="OBG"/>
    <property type="match status" value="1"/>
</dbReference>
<dbReference type="PRINTS" id="PR00063">
    <property type="entry name" value="RIBOSOMALL27"/>
</dbReference>
<evidence type="ECO:0000256" key="2">
    <source>
        <dbReference type="ARBA" id="ARBA00010797"/>
    </source>
</evidence>
<dbReference type="Gene3D" id="2.70.210.12">
    <property type="entry name" value="GTP1/OBG domain"/>
    <property type="match status" value="1"/>
</dbReference>
<dbReference type="GO" id="GO:0005525">
    <property type="term" value="F:GTP binding"/>
    <property type="evidence" value="ECO:0007669"/>
    <property type="project" value="UniProtKB-KW"/>
</dbReference>
<dbReference type="Gene3D" id="2.40.50.100">
    <property type="match status" value="1"/>
</dbReference>
<dbReference type="GO" id="GO:0006412">
    <property type="term" value="P:translation"/>
    <property type="evidence" value="ECO:0007669"/>
    <property type="project" value="InterPro"/>
</dbReference>
<evidence type="ECO:0000313" key="13">
    <source>
        <dbReference type="EMBL" id="CAL4759293.1"/>
    </source>
</evidence>
<dbReference type="InterPro" id="IPR031167">
    <property type="entry name" value="G_OBG"/>
</dbReference>
<dbReference type="EMBL" id="CAMXCT010000001">
    <property type="protein sequence ID" value="CAI3971981.1"/>
    <property type="molecule type" value="Genomic_DNA"/>
</dbReference>
<reference evidence="11" key="1">
    <citation type="submission" date="2022-10" db="EMBL/GenBank/DDBJ databases">
        <authorList>
            <person name="Chen Y."/>
            <person name="Dougan E. K."/>
            <person name="Chan C."/>
            <person name="Rhodes N."/>
            <person name="Thang M."/>
        </authorList>
    </citation>
    <scope>NUCLEOTIDE SEQUENCE</scope>
</reference>
<dbReference type="NCBIfam" id="TIGR02729">
    <property type="entry name" value="Obg_CgtA"/>
    <property type="match status" value="1"/>
</dbReference>
<evidence type="ECO:0000256" key="8">
    <source>
        <dbReference type="SAM" id="SignalP"/>
    </source>
</evidence>
<name>A0A9P1BI75_9DINO</name>
<dbReference type="AlphaFoldDB" id="A0A9P1BI75"/>
<dbReference type="NCBIfam" id="TIGR00062">
    <property type="entry name" value="L27"/>
    <property type="match status" value="1"/>
</dbReference>
<evidence type="ECO:0000256" key="6">
    <source>
        <dbReference type="ARBA" id="ARBA00023274"/>
    </source>
</evidence>
<dbReference type="InterPro" id="IPR001684">
    <property type="entry name" value="Ribosomal_bL27"/>
</dbReference>
<comment type="caution">
    <text evidence="11">The sequence shown here is derived from an EMBL/GenBank/DDBJ whole genome shotgun (WGS) entry which is preliminary data.</text>
</comment>
<keyword evidence="14" id="KW-1185">Reference proteome</keyword>
<keyword evidence="8" id="KW-0732">Signal</keyword>
<dbReference type="NCBIfam" id="NF008955">
    <property type="entry name" value="PRK12297.1"/>
    <property type="match status" value="1"/>
</dbReference>
<accession>A0A9P1BI75</accession>
<evidence type="ECO:0000313" key="11">
    <source>
        <dbReference type="EMBL" id="CAI3971981.1"/>
    </source>
</evidence>
<dbReference type="Pfam" id="PF01018">
    <property type="entry name" value="GTP1_OBG"/>
    <property type="match status" value="1"/>
</dbReference>
<dbReference type="OrthoDB" id="347018at2759"/>
<evidence type="ECO:0000256" key="5">
    <source>
        <dbReference type="ARBA" id="ARBA00023134"/>
    </source>
</evidence>
<dbReference type="PANTHER" id="PTHR11702">
    <property type="entry name" value="DEVELOPMENTALLY REGULATED GTP-BINDING PROTEIN-RELATED"/>
    <property type="match status" value="1"/>
</dbReference>
<dbReference type="HAMAP" id="MF_00539">
    <property type="entry name" value="Ribosomal_bL27"/>
    <property type="match status" value="1"/>
</dbReference>
<feature type="region of interest" description="Disordered" evidence="7">
    <location>
        <begin position="568"/>
        <end position="598"/>
    </location>
</feature>
<comment type="similarity">
    <text evidence="1">Belongs to the TRAFAC class OBG-HflX-like GTPase superfamily. OBG GTPase family.</text>
</comment>
<feature type="domain" description="OBG-type G" evidence="9">
    <location>
        <begin position="612"/>
        <end position="780"/>
    </location>
</feature>
<dbReference type="InterPro" id="IPR045086">
    <property type="entry name" value="OBG_GTPase"/>
</dbReference>
<protein>
    <submittedName>
        <fullName evidence="13">GTPase Obg (GTP-binding protein Obg)</fullName>
    </submittedName>
</protein>
<dbReference type="Pfam" id="PF01016">
    <property type="entry name" value="Ribosomal_L27"/>
    <property type="match status" value="1"/>
</dbReference>
<dbReference type="PROSITE" id="PS51710">
    <property type="entry name" value="G_OBG"/>
    <property type="match status" value="1"/>
</dbReference>
<keyword evidence="4" id="KW-0689">Ribosomal protein</keyword>
<dbReference type="PANTHER" id="PTHR11702:SF31">
    <property type="entry name" value="MITOCHONDRIAL RIBOSOME-ASSOCIATED GTPASE 2"/>
    <property type="match status" value="1"/>
</dbReference>
<dbReference type="EMBL" id="CAMXCT020000001">
    <property type="protein sequence ID" value="CAL1125356.1"/>
    <property type="molecule type" value="Genomic_DNA"/>
</dbReference>
<keyword evidence="5" id="KW-0342">GTP-binding</keyword>
<dbReference type="GO" id="GO:1990904">
    <property type="term" value="C:ribonucleoprotein complex"/>
    <property type="evidence" value="ECO:0007669"/>
    <property type="project" value="UniProtKB-KW"/>
</dbReference>
<dbReference type="GO" id="GO:0042254">
    <property type="term" value="P:ribosome biogenesis"/>
    <property type="evidence" value="ECO:0007669"/>
    <property type="project" value="UniProtKB-UniRule"/>
</dbReference>
<dbReference type="HAMAP" id="MF_01454">
    <property type="entry name" value="GTPase_Obg"/>
    <property type="match status" value="1"/>
</dbReference>
<comment type="similarity">
    <text evidence="2">Belongs to the bacterial ribosomal protein bL27 family.</text>
</comment>
<gene>
    <name evidence="11" type="ORF">C1SCF055_LOCUS571</name>
</gene>
<dbReference type="InterPro" id="IPR036726">
    <property type="entry name" value="GTP1_OBG_dom_sf"/>
</dbReference>
<dbReference type="GO" id="GO:0005840">
    <property type="term" value="C:ribosome"/>
    <property type="evidence" value="ECO:0007669"/>
    <property type="project" value="UniProtKB-KW"/>
</dbReference>
<reference evidence="12" key="2">
    <citation type="submission" date="2024-04" db="EMBL/GenBank/DDBJ databases">
        <authorList>
            <person name="Chen Y."/>
            <person name="Shah S."/>
            <person name="Dougan E. K."/>
            <person name="Thang M."/>
            <person name="Chan C."/>
        </authorList>
    </citation>
    <scope>NUCLEOTIDE SEQUENCE [LARGE SCALE GENOMIC DNA]</scope>
</reference>
<evidence type="ECO:0000259" key="9">
    <source>
        <dbReference type="PROSITE" id="PS51710"/>
    </source>
</evidence>
<dbReference type="FunFam" id="2.40.50.100:FF:000060">
    <property type="entry name" value="Apicoplast ribosomal protein L27"/>
    <property type="match status" value="1"/>
</dbReference>
<dbReference type="InterPro" id="IPR014100">
    <property type="entry name" value="GTP-bd_Obg/CgtA"/>
</dbReference>
<evidence type="ECO:0000256" key="3">
    <source>
        <dbReference type="ARBA" id="ARBA00022741"/>
    </source>
</evidence>
<evidence type="ECO:0000313" key="14">
    <source>
        <dbReference type="Proteomes" id="UP001152797"/>
    </source>
</evidence>
<evidence type="ECO:0000256" key="7">
    <source>
        <dbReference type="SAM" id="MobiDB-lite"/>
    </source>
</evidence>
<dbReference type="Pfam" id="PF01926">
    <property type="entry name" value="MMR_HSR1"/>
    <property type="match status" value="1"/>
</dbReference>
<dbReference type="SUPFAM" id="SSF52540">
    <property type="entry name" value="P-loop containing nucleoside triphosphate hydrolases"/>
    <property type="match status" value="1"/>
</dbReference>